<dbReference type="PANTHER" id="PTHR23408:SF3">
    <property type="entry name" value="METHYLMALONIC ACIDURIA TYPE A PROTEIN, MITOCHONDRIAL"/>
    <property type="match status" value="1"/>
</dbReference>
<name>A0A2M9XX26_9LEPT</name>
<feature type="region of interest" description="Disordered" evidence="2">
    <location>
        <begin position="1"/>
        <end position="30"/>
    </location>
</feature>
<dbReference type="GO" id="GO:0003924">
    <property type="term" value="F:GTPase activity"/>
    <property type="evidence" value="ECO:0007669"/>
    <property type="project" value="InterPro"/>
</dbReference>
<comment type="caution">
    <text evidence="3">The sequence shown here is derived from an EMBL/GenBank/DDBJ whole genome shotgun (WGS) entry which is preliminary data.</text>
</comment>
<dbReference type="Gene3D" id="1.20.5.170">
    <property type="match status" value="1"/>
</dbReference>
<evidence type="ECO:0000256" key="1">
    <source>
        <dbReference type="ARBA" id="ARBA00009625"/>
    </source>
</evidence>
<evidence type="ECO:0000313" key="3">
    <source>
        <dbReference type="EMBL" id="TGK93020.1"/>
    </source>
</evidence>
<dbReference type="GO" id="GO:0005525">
    <property type="term" value="F:GTP binding"/>
    <property type="evidence" value="ECO:0007669"/>
    <property type="project" value="InterPro"/>
</dbReference>
<reference evidence="3" key="1">
    <citation type="journal article" date="2019" name="PLoS Negl. Trop. Dis.">
        <title>Revisiting the worldwide diversity of Leptospira species in the environment.</title>
        <authorList>
            <person name="Vincent A.T."/>
            <person name="Schiettekatte O."/>
            <person name="Bourhy P."/>
            <person name="Veyrier F.J."/>
            <person name="Picardeau M."/>
        </authorList>
    </citation>
    <scope>NUCLEOTIDE SEQUENCE [LARGE SCALE GENOMIC DNA]</scope>
    <source>
        <strain evidence="3">201800277</strain>
    </source>
</reference>
<dbReference type="Pfam" id="PF03308">
    <property type="entry name" value="MeaB"/>
    <property type="match status" value="1"/>
</dbReference>
<dbReference type="PANTHER" id="PTHR23408">
    <property type="entry name" value="METHYLMALONYL-COA MUTASE"/>
    <property type="match status" value="1"/>
</dbReference>
<evidence type="ECO:0000256" key="2">
    <source>
        <dbReference type="SAM" id="MobiDB-lite"/>
    </source>
</evidence>
<dbReference type="OrthoDB" id="9778292at2"/>
<gene>
    <name evidence="3" type="primary">meaB</name>
    <name evidence="3" type="ORF">EHQ30_12400</name>
</gene>
<feature type="compositionally biased region" description="Polar residues" evidence="2">
    <location>
        <begin position="15"/>
        <end position="25"/>
    </location>
</feature>
<dbReference type="NCBIfam" id="TIGR00750">
    <property type="entry name" value="lao"/>
    <property type="match status" value="1"/>
</dbReference>
<comment type="similarity">
    <text evidence="1">Belongs to the SIMIBI class G3E GTPase family. ArgK/MeaB subfamily.</text>
</comment>
<dbReference type="NCBIfam" id="NF006958">
    <property type="entry name" value="PRK09435.1"/>
    <property type="match status" value="1"/>
</dbReference>
<evidence type="ECO:0000313" key="4">
    <source>
        <dbReference type="Proteomes" id="UP000297891"/>
    </source>
</evidence>
<dbReference type="InterPro" id="IPR005129">
    <property type="entry name" value="GTPase_ArgK"/>
</dbReference>
<dbReference type="Gene3D" id="3.40.50.300">
    <property type="entry name" value="P-loop containing nucleotide triphosphate hydrolases"/>
    <property type="match status" value="1"/>
</dbReference>
<protein>
    <submittedName>
        <fullName evidence="3">Methylmalonyl Co-A mutase-associated GTPase MeaB</fullName>
    </submittedName>
</protein>
<accession>A0A2M9XX26</accession>
<keyword evidence="4" id="KW-1185">Reference proteome</keyword>
<dbReference type="CDD" id="cd03114">
    <property type="entry name" value="MMAA-like"/>
    <property type="match status" value="1"/>
</dbReference>
<dbReference type="InterPro" id="IPR027417">
    <property type="entry name" value="P-loop_NTPase"/>
</dbReference>
<dbReference type="AlphaFoldDB" id="A0A2M9XX26"/>
<dbReference type="RefSeq" id="WP_100792212.1">
    <property type="nucleotide sequence ID" value="NZ_NPDQ01000011.1"/>
</dbReference>
<proteinExistence type="inferred from homology"/>
<dbReference type="SUPFAM" id="SSF52540">
    <property type="entry name" value="P-loop containing nucleoside triphosphate hydrolases"/>
    <property type="match status" value="1"/>
</dbReference>
<dbReference type="Proteomes" id="UP000297891">
    <property type="component" value="Unassembled WGS sequence"/>
</dbReference>
<dbReference type="GO" id="GO:0005737">
    <property type="term" value="C:cytoplasm"/>
    <property type="evidence" value="ECO:0007669"/>
    <property type="project" value="TreeGrafter"/>
</dbReference>
<dbReference type="EMBL" id="RQFP01000008">
    <property type="protein sequence ID" value="TGK93020.1"/>
    <property type="molecule type" value="Genomic_DNA"/>
</dbReference>
<sequence>MGTPNKDNGKETTDQEGANQKSALSVNPGVADAPAISPYIRDQRKTLSRKEISIEELAAGILSGNRTHLSKAITLVESNLEAHNDKAQAILELVMPKVGNSIRIGITGVPGVGKSTFIESFGSYLLEQNHKLAVLAIDPSSQRTKGSILGDKTRMEILSKSENAFIRPSPSSGSLGGVARKTRESMYLCEAAGFDTIIIETVGVGQSETQVHSMVDFFLLLMLAGAGDELQGIKRGIMEMADLIAINKADGANEPFAMRARVEYESALHLFPAPESKWTPRATTCSGIGGKGIDEIWKLVLDYISTTKTNGYYAKNRENQTRMWFEETLREVVLEQFFAKPGKKESILESEKKLMAGKSTLLKEIKHLMEN</sequence>
<organism evidence="3 4">
    <name type="scientific">Leptospira brenneri</name>
    <dbReference type="NCBI Taxonomy" id="2023182"/>
    <lineage>
        <taxon>Bacteria</taxon>
        <taxon>Pseudomonadati</taxon>
        <taxon>Spirochaetota</taxon>
        <taxon>Spirochaetia</taxon>
        <taxon>Leptospirales</taxon>
        <taxon>Leptospiraceae</taxon>
        <taxon>Leptospira</taxon>
    </lineage>
</organism>